<dbReference type="AlphaFoldDB" id="A0A8T3VAD9"/>
<dbReference type="PROSITE" id="PS01229">
    <property type="entry name" value="COF_2"/>
    <property type="match status" value="1"/>
</dbReference>
<comment type="caution">
    <text evidence="8">The sequence shown here is derived from an EMBL/GenBank/DDBJ whole genome shotgun (WGS) entry which is preliminary data.</text>
</comment>
<dbReference type="SFLD" id="SFLDG00002">
    <property type="entry name" value="C1.7:_P-type_atpase_like"/>
    <property type="match status" value="1"/>
</dbReference>
<dbReference type="InterPro" id="IPR023214">
    <property type="entry name" value="HAD_sf"/>
</dbReference>
<evidence type="ECO:0000313" key="9">
    <source>
        <dbReference type="Proteomes" id="UP000783037"/>
    </source>
</evidence>
<dbReference type="SFLD" id="SFLDS00003">
    <property type="entry name" value="Haloacid_Dehalogenase"/>
    <property type="match status" value="1"/>
</dbReference>
<dbReference type="InterPro" id="IPR023299">
    <property type="entry name" value="ATPase_P-typ_cyto_dom_N"/>
</dbReference>
<dbReference type="NCBIfam" id="TIGR01494">
    <property type="entry name" value="ATPase_P-type"/>
    <property type="match status" value="1"/>
</dbReference>
<evidence type="ECO:0000313" key="8">
    <source>
        <dbReference type="EMBL" id="MBE6501800.1"/>
    </source>
</evidence>
<dbReference type="InterPro" id="IPR001757">
    <property type="entry name" value="P_typ_ATPase"/>
</dbReference>
<keyword evidence="3" id="KW-0812">Transmembrane</keyword>
<evidence type="ECO:0000256" key="1">
    <source>
        <dbReference type="ARBA" id="ARBA00004370"/>
    </source>
</evidence>
<proteinExistence type="inferred from homology"/>
<dbReference type="InterPro" id="IPR051014">
    <property type="entry name" value="Cation_Transport_ATPase_IB"/>
</dbReference>
<gene>
    <name evidence="8" type="ORF">E7Z79_05105</name>
</gene>
<reference evidence="8" key="1">
    <citation type="submission" date="2019-04" db="EMBL/GenBank/DDBJ databases">
        <title>Evolution of Biomass-Degrading Anaerobic Consortia Revealed by Metagenomics.</title>
        <authorList>
            <person name="Peng X."/>
        </authorList>
    </citation>
    <scope>NUCLEOTIDE SEQUENCE</scope>
    <source>
        <strain evidence="8">SIG18</strain>
    </source>
</reference>
<name>A0A8T3VAD9_9EURY</name>
<evidence type="ECO:0000259" key="7">
    <source>
        <dbReference type="Pfam" id="PF00122"/>
    </source>
</evidence>
<dbReference type="InterPro" id="IPR036412">
    <property type="entry name" value="HAD-like_sf"/>
</dbReference>
<keyword evidence="6" id="KW-0472">Membrane</keyword>
<dbReference type="RefSeq" id="WP_303738902.1">
    <property type="nucleotide sequence ID" value="NZ_SUTK01000018.1"/>
</dbReference>
<dbReference type="PANTHER" id="PTHR48085:SF5">
    <property type="entry name" value="CADMIUM_ZINC-TRANSPORTING ATPASE HMA4-RELATED"/>
    <property type="match status" value="1"/>
</dbReference>
<accession>A0A8T3VAD9</accession>
<dbReference type="CDD" id="cd07550">
    <property type="entry name" value="P-type_ATPase_HM"/>
    <property type="match status" value="1"/>
</dbReference>
<dbReference type="GO" id="GO:0015086">
    <property type="term" value="F:cadmium ion transmembrane transporter activity"/>
    <property type="evidence" value="ECO:0007669"/>
    <property type="project" value="TreeGrafter"/>
</dbReference>
<dbReference type="SUPFAM" id="SSF56784">
    <property type="entry name" value="HAD-like"/>
    <property type="match status" value="1"/>
</dbReference>
<organism evidence="8 9">
    <name type="scientific">Methanobrevibacter thaueri</name>
    <dbReference type="NCBI Taxonomy" id="190975"/>
    <lineage>
        <taxon>Archaea</taxon>
        <taxon>Methanobacteriati</taxon>
        <taxon>Methanobacteriota</taxon>
        <taxon>Methanomada group</taxon>
        <taxon>Methanobacteria</taxon>
        <taxon>Methanobacteriales</taxon>
        <taxon>Methanobacteriaceae</taxon>
        <taxon>Methanobrevibacter</taxon>
    </lineage>
</organism>
<dbReference type="SFLD" id="SFLDF00027">
    <property type="entry name" value="p-type_atpase"/>
    <property type="match status" value="1"/>
</dbReference>
<dbReference type="Proteomes" id="UP000783037">
    <property type="component" value="Unassembled WGS sequence"/>
</dbReference>
<dbReference type="Pfam" id="PF00122">
    <property type="entry name" value="E1-E2_ATPase"/>
    <property type="match status" value="1"/>
</dbReference>
<dbReference type="NCBIfam" id="TIGR01525">
    <property type="entry name" value="ATPase-IB_hvy"/>
    <property type="match status" value="1"/>
</dbReference>
<keyword evidence="4" id="KW-1278">Translocase</keyword>
<dbReference type="Gene3D" id="3.40.1110.10">
    <property type="entry name" value="Calcium-transporting ATPase, cytoplasmic domain N"/>
    <property type="match status" value="1"/>
</dbReference>
<dbReference type="PROSITE" id="PS00154">
    <property type="entry name" value="ATPASE_E1_E2"/>
    <property type="match status" value="1"/>
</dbReference>
<dbReference type="GO" id="GO:0019829">
    <property type="term" value="F:ATPase-coupled monoatomic cation transmembrane transporter activity"/>
    <property type="evidence" value="ECO:0007669"/>
    <property type="project" value="InterPro"/>
</dbReference>
<dbReference type="GO" id="GO:0005524">
    <property type="term" value="F:ATP binding"/>
    <property type="evidence" value="ECO:0007669"/>
    <property type="project" value="InterPro"/>
</dbReference>
<dbReference type="InterPro" id="IPR027256">
    <property type="entry name" value="P-typ_ATPase_IB"/>
</dbReference>
<dbReference type="InterPro" id="IPR008250">
    <property type="entry name" value="ATPase_P-typ_transduc_dom_A_sf"/>
</dbReference>
<dbReference type="InterPro" id="IPR018303">
    <property type="entry name" value="ATPase_P-typ_P_site"/>
</dbReference>
<evidence type="ECO:0000256" key="4">
    <source>
        <dbReference type="ARBA" id="ARBA00022967"/>
    </source>
</evidence>
<evidence type="ECO:0000256" key="3">
    <source>
        <dbReference type="ARBA" id="ARBA00022692"/>
    </source>
</evidence>
<evidence type="ECO:0000256" key="6">
    <source>
        <dbReference type="ARBA" id="ARBA00023136"/>
    </source>
</evidence>
<keyword evidence="5" id="KW-1133">Transmembrane helix</keyword>
<evidence type="ECO:0000256" key="2">
    <source>
        <dbReference type="ARBA" id="ARBA00006024"/>
    </source>
</evidence>
<dbReference type="InterPro" id="IPR059000">
    <property type="entry name" value="ATPase_P-type_domA"/>
</dbReference>
<dbReference type="Pfam" id="PF00702">
    <property type="entry name" value="Hydrolase"/>
    <property type="match status" value="1"/>
</dbReference>
<comment type="subcellular location">
    <subcellularLocation>
        <location evidence="1">Membrane</location>
    </subcellularLocation>
</comment>
<dbReference type="GO" id="GO:0016020">
    <property type="term" value="C:membrane"/>
    <property type="evidence" value="ECO:0007669"/>
    <property type="project" value="UniProtKB-SubCell"/>
</dbReference>
<dbReference type="GO" id="GO:0016887">
    <property type="term" value="F:ATP hydrolysis activity"/>
    <property type="evidence" value="ECO:0007669"/>
    <property type="project" value="InterPro"/>
</dbReference>
<dbReference type="Gene3D" id="3.40.50.1000">
    <property type="entry name" value="HAD superfamily/HAD-like"/>
    <property type="match status" value="1"/>
</dbReference>
<comment type="similarity">
    <text evidence="2">Belongs to the cation transport ATPase (P-type) (TC 3.A.3) family. Type IB subfamily.</text>
</comment>
<sequence length="715" mass="78849">MKYQVMYDNGPRLRVRSGQWAFTKREGYGLASLLLNQSFIHEVLTSHRNGSILIYHDGDVESKQKIFNILDGITLDDLFEAEPTQAQSSREITDDFYLKLSKMILHRFVYRIFLPIPVRNALTIFNAAEYIWKGLDSLTSFRVDVALLDGTAVTGALLQKQYKPASSMMFLLSISDALEDYTLQKAKSTLKDSLALNIDTVWVVGEDGEEKQCPAVDIDKGDKIKVHMGDVIPVDGKVIEGEGMVNEASMTGEPLAVHKRPGKTVHAGTVIEEGNLIVEVYSMNKETRLNKIIDLIENSEELKADTQSKAEKLADSIVPYSFIATALTYLITGNSSKALSVLMVDFSCAIKLTTPLSIISAMREASDNRMMIKGGKFLENYANADTIIFDKTGTLTNATPKVVEVVPMSKRYNRDEILRMAACIEEHFAHSIATAIVKQAKEEGLKHEEDHSEVEYIVAHGIVTEYDGKRVVIGSKHFLFDDEKVKATKTQEKKMDKEAAEHSVVYLAIDGKLEGLICIDDPVRDEAKYVIEELKDLGIENVIMLTGDSESGAKASAKALGITDYKSQVLPEDKSRIVEELKQDGKTVIMVGDGINDSPALAAADVSVSMKHSSDIAREVADISLLSDDLYDLVTLRKLSVGMLDKINNNYRNIVAVNGSLLVLGVLGVIPPSTSSMIHNLSTMLFGVMSTRSVLKDEDYSKGIEVEAIEVADIS</sequence>
<feature type="domain" description="P-type ATPase A" evidence="7">
    <location>
        <begin position="197"/>
        <end position="297"/>
    </location>
</feature>
<dbReference type="PRINTS" id="PR00119">
    <property type="entry name" value="CATATPASE"/>
</dbReference>
<protein>
    <submittedName>
        <fullName evidence="8">Heavy metal translocating P-type ATPase</fullName>
    </submittedName>
</protein>
<dbReference type="PANTHER" id="PTHR48085">
    <property type="entry name" value="CADMIUM/ZINC-TRANSPORTING ATPASE HMA2-RELATED"/>
    <property type="match status" value="1"/>
</dbReference>
<dbReference type="EMBL" id="SUTK01000018">
    <property type="protein sequence ID" value="MBE6501800.1"/>
    <property type="molecule type" value="Genomic_DNA"/>
</dbReference>
<dbReference type="SUPFAM" id="SSF81653">
    <property type="entry name" value="Calcium ATPase, transduction domain A"/>
    <property type="match status" value="1"/>
</dbReference>
<evidence type="ECO:0000256" key="5">
    <source>
        <dbReference type="ARBA" id="ARBA00022989"/>
    </source>
</evidence>
<dbReference type="InterPro" id="IPR044492">
    <property type="entry name" value="P_typ_ATPase_HD_dom"/>
</dbReference>
<dbReference type="Gene3D" id="2.70.150.10">
    <property type="entry name" value="Calcium-transporting ATPase, cytoplasmic transduction domain A"/>
    <property type="match status" value="1"/>
</dbReference>